<comment type="caution">
    <text evidence="2">The sequence shown here is derived from an EMBL/GenBank/DDBJ whole genome shotgun (WGS) entry which is preliminary data.</text>
</comment>
<dbReference type="Proteomes" id="UP000640489">
    <property type="component" value="Unassembled WGS sequence"/>
</dbReference>
<dbReference type="AlphaFoldDB" id="A0A930YM16"/>
<proteinExistence type="predicted"/>
<dbReference type="EMBL" id="JADKPN010000013">
    <property type="protein sequence ID" value="MBF4765165.1"/>
    <property type="molecule type" value="Genomic_DNA"/>
</dbReference>
<reference evidence="2" key="1">
    <citation type="submission" date="2020-11" db="EMBL/GenBank/DDBJ databases">
        <title>Nocardioides sp. nov., isolated from Soil of Cynanchum wilfordii Hemsley rhizosphere.</title>
        <authorList>
            <person name="Lee J.-S."/>
            <person name="Suh M.K."/>
            <person name="Kim J.-S."/>
        </authorList>
    </citation>
    <scope>NUCLEOTIDE SEQUENCE</scope>
    <source>
        <strain evidence="2">KCTC 19275</strain>
    </source>
</reference>
<keyword evidence="3" id="KW-1185">Reference proteome</keyword>
<dbReference type="InterPro" id="IPR014917">
    <property type="entry name" value="DUF1800"/>
</dbReference>
<evidence type="ECO:0000313" key="2">
    <source>
        <dbReference type="EMBL" id="MBF4765165.1"/>
    </source>
</evidence>
<accession>A0A930YM16</accession>
<dbReference type="Pfam" id="PF08811">
    <property type="entry name" value="DUF1800"/>
    <property type="match status" value="1"/>
</dbReference>
<sequence length="500" mass="56107">MAAPAQARGKKKPQKYQGQPLLKGRDRHLVSRFSYGVTPALASQVRAAGGARAWWERQLTPTAVPDAWADQLPTWWPSLSQSPQDMWAADKMGMMRAFGVCQDYQRYVLLRRIYSNRQVLELMTEFWENHLNIPLNGEPSYLFRRSYGETIRSNAFGRYEDILFSAITHPAMLVYLDNANSTAEHPNENLGRELLELHTVGLGNYTEDDVKESARILTGWRVDTQQGNRTPTWNASYIPGDHSLGPVRVMAFTDPNGDADGRDLTRRYVSYLAHHPMTARRIATKLVLKFVRDDASAALVARLAQVYLANDTAIVPVLRALVASPEFARAAGTKVRDATEEVVAVWRTLGAQVRRPTGPASAANTILWQTDSLGLMPFMWPRPDGAPLVNDPWCTPSRMIASFDLHHSMAGGWWPTASQGVVYRALKSWVPQKTLRLDQLVDHLCQQLLHQHATPVLVKAACTAVGYDADEAIDRRHPVRLYGISTLLTTILDSPEFFQR</sequence>
<protein>
    <submittedName>
        <fullName evidence="2">DUF1800 domain-containing protein</fullName>
    </submittedName>
</protein>
<evidence type="ECO:0000256" key="1">
    <source>
        <dbReference type="SAM" id="MobiDB-lite"/>
    </source>
</evidence>
<evidence type="ECO:0000313" key="3">
    <source>
        <dbReference type="Proteomes" id="UP000640489"/>
    </source>
</evidence>
<dbReference type="RefSeq" id="WP_194708350.1">
    <property type="nucleotide sequence ID" value="NZ_JADKPN010000013.1"/>
</dbReference>
<name>A0A930YM16_9ACTN</name>
<organism evidence="2 3">
    <name type="scientific">Nocardioides islandensis</name>
    <dbReference type="NCBI Taxonomy" id="433663"/>
    <lineage>
        <taxon>Bacteria</taxon>
        <taxon>Bacillati</taxon>
        <taxon>Actinomycetota</taxon>
        <taxon>Actinomycetes</taxon>
        <taxon>Propionibacteriales</taxon>
        <taxon>Nocardioidaceae</taxon>
        <taxon>Nocardioides</taxon>
    </lineage>
</organism>
<feature type="region of interest" description="Disordered" evidence="1">
    <location>
        <begin position="1"/>
        <end position="21"/>
    </location>
</feature>
<gene>
    <name evidence="2" type="ORF">ISU07_18700</name>
</gene>